<accession>A0ABV7FJX5</accession>
<dbReference type="SUPFAM" id="SSF53448">
    <property type="entry name" value="Nucleotide-diphospho-sugar transferases"/>
    <property type="match status" value="1"/>
</dbReference>
<proteinExistence type="predicted"/>
<reference evidence="2" key="1">
    <citation type="journal article" date="2019" name="Int. J. Syst. Evol. Microbiol.">
        <title>The Global Catalogue of Microorganisms (GCM) 10K type strain sequencing project: providing services to taxonomists for standard genome sequencing and annotation.</title>
        <authorList>
            <consortium name="The Broad Institute Genomics Platform"/>
            <consortium name="The Broad Institute Genome Sequencing Center for Infectious Disease"/>
            <person name="Wu L."/>
            <person name="Ma J."/>
        </authorList>
    </citation>
    <scope>NUCLEOTIDE SEQUENCE [LARGE SCALE GENOMIC DNA]</scope>
    <source>
        <strain evidence="2">KCTC 52473</strain>
    </source>
</reference>
<dbReference type="Proteomes" id="UP001595478">
    <property type="component" value="Unassembled WGS sequence"/>
</dbReference>
<organism evidence="1 2">
    <name type="scientific">Agaribacter flavus</name>
    <dbReference type="NCBI Taxonomy" id="1902781"/>
    <lineage>
        <taxon>Bacteria</taxon>
        <taxon>Pseudomonadati</taxon>
        <taxon>Pseudomonadota</taxon>
        <taxon>Gammaproteobacteria</taxon>
        <taxon>Alteromonadales</taxon>
        <taxon>Alteromonadaceae</taxon>
        <taxon>Agaribacter</taxon>
    </lineage>
</organism>
<dbReference type="InterPro" id="IPR018641">
    <property type="entry name" value="Trfase_1_rSAM/seldom-assoc"/>
</dbReference>
<dbReference type="InterPro" id="IPR029044">
    <property type="entry name" value="Nucleotide-diphossugar_trans"/>
</dbReference>
<evidence type="ECO:0000313" key="2">
    <source>
        <dbReference type="Proteomes" id="UP001595478"/>
    </source>
</evidence>
<name>A0ABV7FJX5_9ALTE</name>
<evidence type="ECO:0000313" key="1">
    <source>
        <dbReference type="EMBL" id="MFC3120103.1"/>
    </source>
</evidence>
<protein>
    <submittedName>
        <fullName evidence="1">DUF2064 domain-containing protein</fullName>
    </submittedName>
</protein>
<dbReference type="Pfam" id="PF09837">
    <property type="entry name" value="DUF2064"/>
    <property type="match status" value="1"/>
</dbReference>
<dbReference type="PANTHER" id="PTHR36529">
    <property type="entry name" value="SLL1095 PROTEIN"/>
    <property type="match status" value="1"/>
</dbReference>
<dbReference type="PANTHER" id="PTHR36529:SF1">
    <property type="entry name" value="GLYCOSYLTRANSFERASE"/>
    <property type="match status" value="1"/>
</dbReference>
<dbReference type="Gene3D" id="3.90.550.10">
    <property type="entry name" value="Spore Coat Polysaccharide Biosynthesis Protein SpsA, Chain A"/>
    <property type="match status" value="1"/>
</dbReference>
<keyword evidence="2" id="KW-1185">Reference proteome</keyword>
<dbReference type="EMBL" id="JBHRSW010000004">
    <property type="protein sequence ID" value="MFC3120103.1"/>
    <property type="molecule type" value="Genomic_DNA"/>
</dbReference>
<comment type="caution">
    <text evidence="1">The sequence shown here is derived from an EMBL/GenBank/DDBJ whole genome shotgun (WGS) entry which is preliminary data.</text>
</comment>
<sequence>MKLSEIDGELPTLVIFCKRPLLNQGKSRLATSLGAESALKVANGLLNCALEDALAWPGRLVLTISNHADMAWAEQLLDRKLQVLPQIEGNLGERINHIDRKLRQEGHQSLVFIGTDAPVLDGDHYYQTIRQLQSKHYVFSRAQDGGVCLMANAIPWPTLSALPWSTSRLCDALANCCEQNLCNTASYREANRAIAYVKPSYDIDEEISLNQLYQDLEKDSRPARRQLLATLDALNYIKENKQYA</sequence>
<dbReference type="RefSeq" id="WP_376918246.1">
    <property type="nucleotide sequence ID" value="NZ_JBHRSW010000004.1"/>
</dbReference>
<gene>
    <name evidence="1" type="ORF">ACFOHL_00545</name>
</gene>